<dbReference type="Proteomes" id="UP000005709">
    <property type="component" value="Unassembled WGS sequence"/>
</dbReference>
<accession>C8PG44</accession>
<reference evidence="1 2" key="1">
    <citation type="submission" date="2009-07" db="EMBL/GenBank/DDBJ databases">
        <authorList>
            <person name="Madupu R."/>
            <person name="Sebastian Y."/>
            <person name="Durkin A.S."/>
            <person name="Torralba M."/>
            <person name="Methe B."/>
            <person name="Sutton G.G."/>
            <person name="Strausberg R.L."/>
            <person name="Nelson K.E."/>
        </authorList>
    </citation>
    <scope>NUCLEOTIDE SEQUENCE [LARGE SCALE GENOMIC DNA]</scope>
    <source>
        <strain evidence="1 2">RM3268</strain>
    </source>
</reference>
<sequence length="69" mass="7773">MRKAGRDFIGSAVVRKSNAARRCEAAIQRGVITIRRFVAFLWRLKAFNAYSVRKCLEIAMNKNSLALSA</sequence>
<protein>
    <submittedName>
        <fullName evidence="1">Uncharacterized protein</fullName>
    </submittedName>
</protein>
<proteinExistence type="predicted"/>
<dbReference type="EMBL" id="ACYG01000019">
    <property type="protein sequence ID" value="EEV18082.1"/>
    <property type="molecule type" value="Genomic_DNA"/>
</dbReference>
<name>C8PG44_9BACT</name>
<evidence type="ECO:0000313" key="2">
    <source>
        <dbReference type="Proteomes" id="UP000005709"/>
    </source>
</evidence>
<evidence type="ECO:0000313" key="1">
    <source>
        <dbReference type="EMBL" id="EEV18082.1"/>
    </source>
</evidence>
<organism evidence="1 2">
    <name type="scientific">Campylobacter gracilis RM3268</name>
    <dbReference type="NCBI Taxonomy" id="553220"/>
    <lineage>
        <taxon>Bacteria</taxon>
        <taxon>Pseudomonadati</taxon>
        <taxon>Campylobacterota</taxon>
        <taxon>Epsilonproteobacteria</taxon>
        <taxon>Campylobacterales</taxon>
        <taxon>Campylobacteraceae</taxon>
        <taxon>Campylobacter</taxon>
    </lineage>
</organism>
<keyword evidence="2" id="KW-1185">Reference proteome</keyword>
<dbReference type="AlphaFoldDB" id="C8PG44"/>
<comment type="caution">
    <text evidence="1">The sequence shown here is derived from an EMBL/GenBank/DDBJ whole genome shotgun (WGS) entry which is preliminary data.</text>
</comment>
<gene>
    <name evidence="1" type="ORF">CAMGR0001_0837</name>
</gene>